<dbReference type="Pfam" id="PF00535">
    <property type="entry name" value="Glycos_transf_2"/>
    <property type="match status" value="1"/>
</dbReference>
<accession>A0A2M6YS39</accession>
<dbReference type="AlphaFoldDB" id="A0A2M6YS39"/>
<evidence type="ECO:0000259" key="1">
    <source>
        <dbReference type="Pfam" id="PF00535"/>
    </source>
</evidence>
<keyword evidence="2" id="KW-0808">Transferase</keyword>
<organism evidence="2 3">
    <name type="scientific">Candidatus Shapirobacteria bacterium CG07_land_8_20_14_0_80_39_18</name>
    <dbReference type="NCBI Taxonomy" id="1974882"/>
    <lineage>
        <taxon>Bacteria</taxon>
        <taxon>Candidatus Shapironibacteriota</taxon>
    </lineage>
</organism>
<reference evidence="3" key="1">
    <citation type="submission" date="2017-09" db="EMBL/GenBank/DDBJ databases">
        <title>Depth-based differentiation of microbial function through sediment-hosted aquifers and enrichment of novel symbionts in the deep terrestrial subsurface.</title>
        <authorList>
            <person name="Probst A.J."/>
            <person name="Ladd B."/>
            <person name="Jarett J.K."/>
            <person name="Geller-Mcgrath D.E."/>
            <person name="Sieber C.M.K."/>
            <person name="Emerson J.B."/>
            <person name="Anantharaman K."/>
            <person name="Thomas B.C."/>
            <person name="Malmstrom R."/>
            <person name="Stieglmeier M."/>
            <person name="Klingl A."/>
            <person name="Woyke T."/>
            <person name="Ryan C.M."/>
            <person name="Banfield J.F."/>
        </authorList>
    </citation>
    <scope>NUCLEOTIDE SEQUENCE [LARGE SCALE GENOMIC DNA]</scope>
</reference>
<dbReference type="SUPFAM" id="SSF53448">
    <property type="entry name" value="Nucleotide-diphospho-sugar transferases"/>
    <property type="match status" value="1"/>
</dbReference>
<sequence>MEAKKLMLSIVILSWNTEALLKQCLESLEEGCEGIGGCEVVVVDNGSTDGSSEMVRKYQIRNTKYKIRLIENQSNLGFAKGNNIGIKEARGEYIMLLNSDTIVQKGSLKKMVDFLDQHGEISVVGPKLLNQDGTPQSSCGQFPNLWVVFIMLFKEHFGGSRTVRYSPAVSGEVDWLMGAAFVAREKVFKKVGFLDERMFMYMEEVEWFYRVRKAGLKAYFLKEAEIVHLGRGSSSSGKKEPILNIYKGLLHFYKVHKSPLELFILRLMLKVKALISLLIGDLKNDNYLKQTYGQAIKIN</sequence>
<dbReference type="PANTHER" id="PTHR43179">
    <property type="entry name" value="RHAMNOSYLTRANSFERASE WBBL"/>
    <property type="match status" value="1"/>
</dbReference>
<dbReference type="EMBL" id="PEWZ01000020">
    <property type="protein sequence ID" value="PIU36299.1"/>
    <property type="molecule type" value="Genomic_DNA"/>
</dbReference>
<feature type="domain" description="Glycosyltransferase 2-like" evidence="1">
    <location>
        <begin position="9"/>
        <end position="136"/>
    </location>
</feature>
<proteinExistence type="predicted"/>
<dbReference type="Gene3D" id="3.90.550.10">
    <property type="entry name" value="Spore Coat Polysaccharide Biosynthesis Protein SpsA, Chain A"/>
    <property type="match status" value="1"/>
</dbReference>
<dbReference type="CDD" id="cd04186">
    <property type="entry name" value="GT_2_like_c"/>
    <property type="match status" value="1"/>
</dbReference>
<dbReference type="InterPro" id="IPR029044">
    <property type="entry name" value="Nucleotide-diphossugar_trans"/>
</dbReference>
<evidence type="ECO:0000313" key="2">
    <source>
        <dbReference type="EMBL" id="PIU36299.1"/>
    </source>
</evidence>
<dbReference type="GO" id="GO:0016740">
    <property type="term" value="F:transferase activity"/>
    <property type="evidence" value="ECO:0007669"/>
    <property type="project" value="UniProtKB-KW"/>
</dbReference>
<dbReference type="InterPro" id="IPR001173">
    <property type="entry name" value="Glyco_trans_2-like"/>
</dbReference>
<comment type="caution">
    <text evidence="2">The sequence shown here is derived from an EMBL/GenBank/DDBJ whole genome shotgun (WGS) entry which is preliminary data.</text>
</comment>
<protein>
    <submittedName>
        <fullName evidence="2">Glycosyltransferase family 2 protein</fullName>
    </submittedName>
</protein>
<dbReference type="PANTHER" id="PTHR43179:SF7">
    <property type="entry name" value="RHAMNOSYLTRANSFERASE WBBL"/>
    <property type="match status" value="1"/>
</dbReference>
<dbReference type="Proteomes" id="UP000229502">
    <property type="component" value="Unassembled WGS sequence"/>
</dbReference>
<evidence type="ECO:0000313" key="3">
    <source>
        <dbReference type="Proteomes" id="UP000229502"/>
    </source>
</evidence>
<gene>
    <name evidence="2" type="ORF">COT03_00320</name>
</gene>
<name>A0A2M6YS39_9BACT</name>